<keyword evidence="1" id="KW-0808">Transferase</keyword>
<evidence type="ECO:0000313" key="1">
    <source>
        <dbReference type="EMBL" id="KAK1398215.1"/>
    </source>
</evidence>
<dbReference type="GO" id="GO:0016301">
    <property type="term" value="F:kinase activity"/>
    <property type="evidence" value="ECO:0007669"/>
    <property type="project" value="UniProtKB-KW"/>
</dbReference>
<organism evidence="1 2">
    <name type="scientific">Heracleum sosnowskyi</name>
    <dbReference type="NCBI Taxonomy" id="360622"/>
    <lineage>
        <taxon>Eukaryota</taxon>
        <taxon>Viridiplantae</taxon>
        <taxon>Streptophyta</taxon>
        <taxon>Embryophyta</taxon>
        <taxon>Tracheophyta</taxon>
        <taxon>Spermatophyta</taxon>
        <taxon>Magnoliopsida</taxon>
        <taxon>eudicotyledons</taxon>
        <taxon>Gunneridae</taxon>
        <taxon>Pentapetalae</taxon>
        <taxon>asterids</taxon>
        <taxon>campanulids</taxon>
        <taxon>Apiales</taxon>
        <taxon>Apiaceae</taxon>
        <taxon>Apioideae</taxon>
        <taxon>apioid superclade</taxon>
        <taxon>Tordylieae</taxon>
        <taxon>Tordyliinae</taxon>
        <taxon>Heracleum</taxon>
    </lineage>
</organism>
<protein>
    <submittedName>
        <fullName evidence="1">Wall-associated receptor kinase 2</fullName>
    </submittedName>
</protein>
<accession>A0AAD8J985</accession>
<evidence type="ECO:0000313" key="2">
    <source>
        <dbReference type="Proteomes" id="UP001237642"/>
    </source>
</evidence>
<name>A0AAD8J985_9APIA</name>
<comment type="caution">
    <text evidence="1">The sequence shown here is derived from an EMBL/GenBank/DDBJ whole genome shotgun (WGS) entry which is preliminary data.</text>
</comment>
<keyword evidence="1" id="KW-0418">Kinase</keyword>
<reference evidence="1" key="2">
    <citation type="submission" date="2023-05" db="EMBL/GenBank/DDBJ databases">
        <authorList>
            <person name="Schelkunov M.I."/>
        </authorList>
    </citation>
    <scope>NUCLEOTIDE SEQUENCE</scope>
    <source>
        <strain evidence="1">Hsosn_3</strain>
        <tissue evidence="1">Leaf</tissue>
    </source>
</reference>
<proteinExistence type="predicted"/>
<sequence length="291" mass="32107">MKAGGFVKPGCQIKFGSLDVPYPFGIILEWKKGPNCSMDNWFGITCNSSTNLPKAFFHHSNIEIFDISDTKLRIGNYMAERCYNQSGYIYRATDPFINLGGTSTFSDANVLTVVGCNDYGNIYQAKDDLLPKGYNTTCHNAEEVLKHKCSGTGCCQVSVNVHKYFDISLNSYDNHTSNMSYSPCGYAFYGEKNAFKFGGFSDLNDTAFVNKTIATIPIVLDWVIAENITCAQASQDSKSYACRYNNSQCIDIKPGRIFGGYRCSCKQGNEGNPYLSPGSKDKLVVVLAIAD</sequence>
<gene>
    <name evidence="1" type="ORF">POM88_008078</name>
</gene>
<dbReference type="AlphaFoldDB" id="A0AAD8J985"/>
<keyword evidence="1" id="KW-0675">Receptor</keyword>
<dbReference type="EMBL" id="JAUIZM010000002">
    <property type="protein sequence ID" value="KAK1398215.1"/>
    <property type="molecule type" value="Genomic_DNA"/>
</dbReference>
<reference evidence="1" key="1">
    <citation type="submission" date="2023-02" db="EMBL/GenBank/DDBJ databases">
        <title>Genome of toxic invasive species Heracleum sosnowskyi carries increased number of genes despite the absence of recent whole-genome duplications.</title>
        <authorList>
            <person name="Schelkunov M."/>
            <person name="Shtratnikova V."/>
            <person name="Makarenko M."/>
            <person name="Klepikova A."/>
            <person name="Omelchenko D."/>
            <person name="Novikova G."/>
            <person name="Obukhova E."/>
            <person name="Bogdanov V."/>
            <person name="Penin A."/>
            <person name="Logacheva M."/>
        </authorList>
    </citation>
    <scope>NUCLEOTIDE SEQUENCE</scope>
    <source>
        <strain evidence="1">Hsosn_3</strain>
        <tissue evidence="1">Leaf</tissue>
    </source>
</reference>
<dbReference type="PANTHER" id="PTHR33491">
    <property type="entry name" value="OSJNBA0016N04.9 PROTEIN"/>
    <property type="match status" value="1"/>
</dbReference>
<dbReference type="Proteomes" id="UP001237642">
    <property type="component" value="Unassembled WGS sequence"/>
</dbReference>
<keyword evidence="2" id="KW-1185">Reference proteome</keyword>